<comment type="subcellular location">
    <subcellularLocation>
        <location evidence="1">Membrane</location>
        <topology evidence="1">Multi-pass membrane protein</topology>
    </subcellularLocation>
</comment>
<organism evidence="10 11">
    <name type="scientific">Nezara viridula</name>
    <name type="common">Southern green stink bug</name>
    <name type="synonym">Cimex viridulus</name>
    <dbReference type="NCBI Taxonomy" id="85310"/>
    <lineage>
        <taxon>Eukaryota</taxon>
        <taxon>Metazoa</taxon>
        <taxon>Ecdysozoa</taxon>
        <taxon>Arthropoda</taxon>
        <taxon>Hexapoda</taxon>
        <taxon>Insecta</taxon>
        <taxon>Pterygota</taxon>
        <taxon>Neoptera</taxon>
        <taxon>Paraneoptera</taxon>
        <taxon>Hemiptera</taxon>
        <taxon>Heteroptera</taxon>
        <taxon>Panheteroptera</taxon>
        <taxon>Pentatomomorpha</taxon>
        <taxon>Pentatomoidea</taxon>
        <taxon>Pentatomidae</taxon>
        <taxon>Pentatominae</taxon>
        <taxon>Nezara</taxon>
    </lineage>
</organism>
<evidence type="ECO:0000256" key="5">
    <source>
        <dbReference type="ARBA" id="ARBA00022989"/>
    </source>
</evidence>
<evidence type="ECO:0000256" key="8">
    <source>
        <dbReference type="SAM" id="Phobius"/>
    </source>
</evidence>
<evidence type="ECO:0000256" key="1">
    <source>
        <dbReference type="ARBA" id="ARBA00004141"/>
    </source>
</evidence>
<evidence type="ECO:0000313" key="11">
    <source>
        <dbReference type="Proteomes" id="UP001152798"/>
    </source>
</evidence>
<sequence length="793" mass="91990">MTTENDESSEFLLWEEDRQEKSVEIVKQINAKNAKYIACGLVIGFILYHGIVHVRYGTDSCKWLLSGGKYKGDMEWQPYGCMMHQYSQLDTRRCIRALAFLGRHNHFVFVGDTRILEIYTAFLEHLMERKPFEERQPLTLLPRNNHSFSDAQLRVTVDFIWSPYISKVMVDNFRKWMDQLEPPSLIVVGCGIETIQKTNGSKRGIKEFTFNLTKLARPIDVLSMKKSRVLWMLLEPVNEEKLPKQWGSVTNRALDQYNWAAREVLYHSKAQVWSSTRALVSGLGGWDGLTIPPKALKHHTQILANLHCNDHMAFNDGTCCSSPERTTIIQRLAYSAVAVCCLLGLLVAIRRKRTKMKMDPPTKAYTLIISLAKMSVIMAYFYLCDRTNFFMKENKYYSPISFWLPLGYVFALGLFFTEDSRYTKFLHRDQTDEWKGWMQLVLLIYNMTGASANLHIRNHVQILVSAYFFLSGYCHFYYLWHRQDAGIVRFFQVIFRFNLLPVLLCMCMNRPYQFYAFAPLISFWFLFLYLVLVLPPRVSALSVEANPLHYLYFVLKLVGLFSLIIILFMSEVFFEKVFVMRPWKALFVSVDDDIHDWWVRWKMNRYSMCYGVIFGLALMTGQRYGLIDDSNHSNLMPKRPALAVTFLSLVGLAAASGYAFICPNSTDCDEVHSYSTFVPIVSYIVLRNVNGTLRSRFSSLFAWFGKISLELCFCQYHIWMAADAHGVLVFVPGYPVLNVLITTFIFVCAAHEIHKLTYILLPYAVPSDWRKVLRNFFIFLCLLVPIGIHDGMF</sequence>
<feature type="transmembrane region" description="Helical" evidence="8">
    <location>
        <begin position="436"/>
        <end position="455"/>
    </location>
</feature>
<dbReference type="InterPro" id="IPR012419">
    <property type="entry name" value="Cas1_AcylTrans_dom"/>
</dbReference>
<feature type="transmembrane region" description="Helical" evidence="8">
    <location>
        <begin position="641"/>
        <end position="661"/>
    </location>
</feature>
<dbReference type="AlphaFoldDB" id="A0A9P0HCP1"/>
<evidence type="ECO:0000256" key="7">
    <source>
        <dbReference type="ARBA" id="ARBA00023180"/>
    </source>
</evidence>
<dbReference type="OrthoDB" id="1932925at2759"/>
<keyword evidence="7" id="KW-0325">Glycoprotein</keyword>
<name>A0A9P0HCP1_NEZVI</name>
<feature type="transmembrane region" description="Helical" evidence="8">
    <location>
        <begin position="364"/>
        <end position="384"/>
    </location>
</feature>
<evidence type="ECO:0000256" key="6">
    <source>
        <dbReference type="ARBA" id="ARBA00023136"/>
    </source>
</evidence>
<keyword evidence="6 8" id="KW-0472">Membrane</keyword>
<feature type="transmembrane region" description="Helical" evidence="8">
    <location>
        <begin position="731"/>
        <end position="751"/>
    </location>
</feature>
<accession>A0A9P0HCP1</accession>
<feature type="transmembrane region" description="Helical" evidence="8">
    <location>
        <begin position="772"/>
        <end position="788"/>
    </location>
</feature>
<dbReference type="EMBL" id="OV725080">
    <property type="protein sequence ID" value="CAH1399502.1"/>
    <property type="molecule type" value="Genomic_DNA"/>
</dbReference>
<keyword evidence="5 8" id="KW-1133">Transmembrane helix</keyword>
<keyword evidence="4 8" id="KW-0812">Transmembrane</keyword>
<dbReference type="PANTHER" id="PTHR13533:SF1">
    <property type="entry name" value="N-ACETYLNEURAMINATE 9-O-ACETYLTRANSFERASE"/>
    <property type="match status" value="1"/>
</dbReference>
<dbReference type="GO" id="GO:0016020">
    <property type="term" value="C:membrane"/>
    <property type="evidence" value="ECO:0007669"/>
    <property type="project" value="UniProtKB-SubCell"/>
</dbReference>
<feature type="transmembrane region" description="Helical" evidence="8">
    <location>
        <begin position="552"/>
        <end position="574"/>
    </location>
</feature>
<gene>
    <name evidence="10" type="ORF">NEZAVI_LOCUS8936</name>
</gene>
<feature type="domain" description="Cas1p 10 TM acyl transferase" evidence="9">
    <location>
        <begin position="312"/>
        <end position="776"/>
    </location>
</feature>
<feature type="transmembrane region" description="Helical" evidence="8">
    <location>
        <begin position="486"/>
        <end position="507"/>
    </location>
</feature>
<comment type="similarity">
    <text evidence="2">Belongs to the PC-esterase family. CASD1 subfamily.</text>
</comment>
<protein>
    <recommendedName>
        <fullName evidence="9">Cas1p 10 TM acyl transferase domain-containing protein</fullName>
    </recommendedName>
</protein>
<reference evidence="10" key="1">
    <citation type="submission" date="2022-01" db="EMBL/GenBank/DDBJ databases">
        <authorList>
            <person name="King R."/>
        </authorList>
    </citation>
    <scope>NUCLEOTIDE SEQUENCE</scope>
</reference>
<feature type="transmembrane region" description="Helical" evidence="8">
    <location>
        <begin position="462"/>
        <end position="480"/>
    </location>
</feature>
<proteinExistence type="inferred from homology"/>
<evidence type="ECO:0000259" key="9">
    <source>
        <dbReference type="Pfam" id="PF07779"/>
    </source>
</evidence>
<evidence type="ECO:0000256" key="3">
    <source>
        <dbReference type="ARBA" id="ARBA00022679"/>
    </source>
</evidence>
<dbReference type="GO" id="GO:0016740">
    <property type="term" value="F:transferase activity"/>
    <property type="evidence" value="ECO:0007669"/>
    <property type="project" value="UniProtKB-KW"/>
</dbReference>
<feature type="transmembrane region" description="Helical" evidence="8">
    <location>
        <begin position="332"/>
        <end position="349"/>
    </location>
</feature>
<feature type="transmembrane region" description="Helical" evidence="8">
    <location>
        <begin position="514"/>
        <end position="532"/>
    </location>
</feature>
<feature type="transmembrane region" description="Helical" evidence="8">
    <location>
        <begin position="701"/>
        <end position="719"/>
    </location>
</feature>
<keyword evidence="11" id="KW-1185">Reference proteome</keyword>
<feature type="transmembrane region" description="Helical" evidence="8">
    <location>
        <begin position="396"/>
        <end position="416"/>
    </location>
</feature>
<evidence type="ECO:0000256" key="2">
    <source>
        <dbReference type="ARBA" id="ARBA00010666"/>
    </source>
</evidence>
<dbReference type="PANTHER" id="PTHR13533">
    <property type="entry name" value="N-ACETYLNEURAMINATE 9-O-ACETYLTRANSFERASE"/>
    <property type="match status" value="1"/>
</dbReference>
<dbReference type="Pfam" id="PF07779">
    <property type="entry name" value="Cas1_AcylT"/>
    <property type="match status" value="1"/>
</dbReference>
<dbReference type="GO" id="GO:0005975">
    <property type="term" value="P:carbohydrate metabolic process"/>
    <property type="evidence" value="ECO:0007669"/>
    <property type="project" value="UniProtKB-ARBA"/>
</dbReference>
<dbReference type="GO" id="GO:0005794">
    <property type="term" value="C:Golgi apparatus"/>
    <property type="evidence" value="ECO:0007669"/>
    <property type="project" value="UniProtKB-ARBA"/>
</dbReference>
<evidence type="ECO:0000313" key="10">
    <source>
        <dbReference type="EMBL" id="CAH1399502.1"/>
    </source>
</evidence>
<evidence type="ECO:0000256" key="4">
    <source>
        <dbReference type="ARBA" id="ARBA00022692"/>
    </source>
</evidence>
<keyword evidence="3" id="KW-0808">Transferase</keyword>
<dbReference type="Proteomes" id="UP001152798">
    <property type="component" value="Chromosome 4"/>
</dbReference>